<protein>
    <submittedName>
        <fullName evidence="1">Uncharacterized protein</fullName>
    </submittedName>
</protein>
<sequence length="141" mass="15969">MEYKWILESGCSNYMTGKKIFLSDIKPSHPYTVTLPNGSKTTGVELGSVFLDPTLKIDNDTFETPQEHTLELETNEESVNPTSVPEPELGNSDDNEDHPKAQAQVLKDYQLQRDKFLIPLLLPVLCKFFCCCRRSSPFLVD</sequence>
<evidence type="ECO:0000313" key="2">
    <source>
        <dbReference type="Proteomes" id="UP001060085"/>
    </source>
</evidence>
<reference evidence="2" key="1">
    <citation type="journal article" date="2023" name="Nat. Plants">
        <title>Single-cell RNA sequencing provides a high-resolution roadmap for understanding the multicellular compartmentation of specialized metabolism.</title>
        <authorList>
            <person name="Sun S."/>
            <person name="Shen X."/>
            <person name="Li Y."/>
            <person name="Li Y."/>
            <person name="Wang S."/>
            <person name="Li R."/>
            <person name="Zhang H."/>
            <person name="Shen G."/>
            <person name="Guo B."/>
            <person name="Wei J."/>
            <person name="Xu J."/>
            <person name="St-Pierre B."/>
            <person name="Chen S."/>
            <person name="Sun C."/>
        </authorList>
    </citation>
    <scope>NUCLEOTIDE SEQUENCE [LARGE SCALE GENOMIC DNA]</scope>
</reference>
<proteinExistence type="predicted"/>
<evidence type="ECO:0000313" key="1">
    <source>
        <dbReference type="EMBL" id="KAI5647603.1"/>
    </source>
</evidence>
<comment type="caution">
    <text evidence="1">The sequence shown here is derived from an EMBL/GenBank/DDBJ whole genome shotgun (WGS) entry which is preliminary data.</text>
</comment>
<keyword evidence="2" id="KW-1185">Reference proteome</keyword>
<gene>
    <name evidence="1" type="ORF">M9H77_33608</name>
</gene>
<name>A0ACB9ZKM0_CATRO</name>
<accession>A0ACB9ZKM0</accession>
<organism evidence="1 2">
    <name type="scientific">Catharanthus roseus</name>
    <name type="common">Madagascar periwinkle</name>
    <name type="synonym">Vinca rosea</name>
    <dbReference type="NCBI Taxonomy" id="4058"/>
    <lineage>
        <taxon>Eukaryota</taxon>
        <taxon>Viridiplantae</taxon>
        <taxon>Streptophyta</taxon>
        <taxon>Embryophyta</taxon>
        <taxon>Tracheophyta</taxon>
        <taxon>Spermatophyta</taxon>
        <taxon>Magnoliopsida</taxon>
        <taxon>eudicotyledons</taxon>
        <taxon>Gunneridae</taxon>
        <taxon>Pentapetalae</taxon>
        <taxon>asterids</taxon>
        <taxon>lamiids</taxon>
        <taxon>Gentianales</taxon>
        <taxon>Apocynaceae</taxon>
        <taxon>Rauvolfioideae</taxon>
        <taxon>Vinceae</taxon>
        <taxon>Catharanthinae</taxon>
        <taxon>Catharanthus</taxon>
    </lineage>
</organism>
<dbReference type="Proteomes" id="UP001060085">
    <property type="component" value="Linkage Group LG08"/>
</dbReference>
<dbReference type="EMBL" id="CM044708">
    <property type="protein sequence ID" value="KAI5647603.1"/>
    <property type="molecule type" value="Genomic_DNA"/>
</dbReference>